<comment type="cofactor">
    <cofactor evidence="1">
        <name>[4Fe-4S] cluster</name>
        <dbReference type="ChEBI" id="CHEBI:49883"/>
    </cofactor>
</comment>
<keyword evidence="6" id="KW-0411">Iron-sulfur</keyword>
<keyword evidence="2" id="KW-0004">4Fe-4S</keyword>
<keyword evidence="9" id="KW-1185">Reference proteome</keyword>
<dbReference type="HOGENOM" id="CLU_058377_0_1_7"/>
<evidence type="ECO:0000313" key="9">
    <source>
        <dbReference type="Proteomes" id="UP000001522"/>
    </source>
</evidence>
<keyword evidence="5" id="KW-0408">Iron</keyword>
<dbReference type="STRING" id="679897.HMU07130"/>
<evidence type="ECO:0000256" key="1">
    <source>
        <dbReference type="ARBA" id="ARBA00001966"/>
    </source>
</evidence>
<sequence>MILFGPIFSRRFGTSLGIDLSPYAKQCNFDCLYCELEGKKAMREMREIIPVEEILKELCHTPLQNIDVLTITANGEPTLYPHLFELITEIKKQIPPHIQTLILSNGSRFGEPSVQKALLLFDKVKFSFDGGNEKIFSRIDRPHKSLNLEEIAGGILEFSKIYKGELIAEILFVKNINDGRENLNSLVEFFGQIKLSRIDVGTIDRPPAYKSTPLSLLELEEIARFLQHHLPNTPISIPKRASAPLDPTAIPAEVTAPAAPKICAEQLYDLIKLRPLELSEADAMLDFEAKAELKSLLKDQKIFITEINSLCFYTIKQK</sequence>
<dbReference type="PANTHER" id="PTHR43787:SF11">
    <property type="entry name" value="UPF0026 PROTEIN SLR1464"/>
    <property type="match status" value="1"/>
</dbReference>
<dbReference type="InterPro" id="IPR007197">
    <property type="entry name" value="rSAM"/>
</dbReference>
<dbReference type="Pfam" id="PF04055">
    <property type="entry name" value="Radical_SAM"/>
    <property type="match status" value="1"/>
</dbReference>
<evidence type="ECO:0000256" key="2">
    <source>
        <dbReference type="ARBA" id="ARBA00022485"/>
    </source>
</evidence>
<dbReference type="GO" id="GO:0003824">
    <property type="term" value="F:catalytic activity"/>
    <property type="evidence" value="ECO:0007669"/>
    <property type="project" value="InterPro"/>
</dbReference>
<evidence type="ECO:0000256" key="3">
    <source>
        <dbReference type="ARBA" id="ARBA00022691"/>
    </source>
</evidence>
<dbReference type="SFLD" id="SFLDS00029">
    <property type="entry name" value="Radical_SAM"/>
    <property type="match status" value="1"/>
</dbReference>
<protein>
    <submittedName>
        <fullName evidence="8">Putative radical SAM domain protein</fullName>
    </submittedName>
</protein>
<dbReference type="SUPFAM" id="SSF102114">
    <property type="entry name" value="Radical SAM enzymes"/>
    <property type="match status" value="1"/>
</dbReference>
<evidence type="ECO:0000313" key="8">
    <source>
        <dbReference type="EMBL" id="CBG39970.1"/>
    </source>
</evidence>
<dbReference type="AlphaFoldDB" id="D3UHJ8"/>
<gene>
    <name evidence="8" type="ordered locus">HMU07130</name>
</gene>
<dbReference type="Gene3D" id="3.20.20.70">
    <property type="entry name" value="Aldolase class I"/>
    <property type="match status" value="1"/>
</dbReference>
<evidence type="ECO:0000256" key="5">
    <source>
        <dbReference type="ARBA" id="ARBA00023004"/>
    </source>
</evidence>
<dbReference type="InterPro" id="IPR040084">
    <property type="entry name" value="GTPase_Obg"/>
</dbReference>
<proteinExistence type="predicted"/>
<evidence type="ECO:0000256" key="4">
    <source>
        <dbReference type="ARBA" id="ARBA00022723"/>
    </source>
</evidence>
<dbReference type="KEGG" id="hms:HMU07130"/>
<feature type="domain" description="Radical SAM core" evidence="7">
    <location>
        <begin position="10"/>
        <end position="240"/>
    </location>
</feature>
<dbReference type="InterPro" id="IPR058240">
    <property type="entry name" value="rSAM_sf"/>
</dbReference>
<dbReference type="RefSeq" id="WP_013023048.1">
    <property type="nucleotide sequence ID" value="NC_013949.1"/>
</dbReference>
<dbReference type="CDD" id="cd01335">
    <property type="entry name" value="Radical_SAM"/>
    <property type="match status" value="1"/>
</dbReference>
<dbReference type="eggNOG" id="COG0731">
    <property type="taxonomic scope" value="Bacteria"/>
</dbReference>
<dbReference type="PANTHER" id="PTHR43787">
    <property type="entry name" value="FEMO COFACTOR BIOSYNTHESIS PROTEIN NIFB-RELATED"/>
    <property type="match status" value="1"/>
</dbReference>
<dbReference type="GO" id="GO:0046872">
    <property type="term" value="F:metal ion binding"/>
    <property type="evidence" value="ECO:0007669"/>
    <property type="project" value="UniProtKB-KW"/>
</dbReference>
<dbReference type="GO" id="GO:0051539">
    <property type="term" value="F:4 iron, 4 sulfur cluster binding"/>
    <property type="evidence" value="ECO:0007669"/>
    <property type="project" value="UniProtKB-KW"/>
</dbReference>
<dbReference type="Proteomes" id="UP000001522">
    <property type="component" value="Chromosome"/>
</dbReference>
<keyword evidence="4" id="KW-0479">Metal-binding</keyword>
<keyword evidence="3" id="KW-0949">S-adenosyl-L-methionine</keyword>
<evidence type="ECO:0000259" key="7">
    <source>
        <dbReference type="PROSITE" id="PS51918"/>
    </source>
</evidence>
<evidence type="ECO:0000256" key="6">
    <source>
        <dbReference type="ARBA" id="ARBA00023014"/>
    </source>
</evidence>
<name>D3UHJ8_HELM1</name>
<dbReference type="EMBL" id="FN555004">
    <property type="protein sequence ID" value="CBG39970.1"/>
    <property type="molecule type" value="Genomic_DNA"/>
</dbReference>
<organism evidence="8 9">
    <name type="scientific">Helicobacter mustelae (strain ATCC 43772 / CCUG 25715 / CIP 103759 / LMG 18044 / NCTC 12198 / R85-136P)</name>
    <name type="common">Campylobacter mustelae</name>
    <dbReference type="NCBI Taxonomy" id="679897"/>
    <lineage>
        <taxon>Bacteria</taxon>
        <taxon>Pseudomonadati</taxon>
        <taxon>Campylobacterota</taxon>
        <taxon>Epsilonproteobacteria</taxon>
        <taxon>Campylobacterales</taxon>
        <taxon>Helicobacteraceae</taxon>
        <taxon>Helicobacter</taxon>
    </lineage>
</organism>
<dbReference type="InterPro" id="IPR013785">
    <property type="entry name" value="Aldolase_TIM"/>
</dbReference>
<dbReference type="SFLD" id="SFLDG01083">
    <property type="entry name" value="Uncharacterised_Radical_SAM_Su"/>
    <property type="match status" value="1"/>
</dbReference>
<reference evidence="8 9" key="1">
    <citation type="journal article" date="2010" name="BMC Genomics">
        <title>Comparative genomics and proteomics of Helicobacter mustelae, an ulcerogenic and carcinogenic gastric pathogen.</title>
        <authorList>
            <person name="O'Toole P.W."/>
            <person name="Snelling W.J."/>
            <person name="Canchaya C."/>
            <person name="Forde B.M."/>
            <person name="Hardie K.R."/>
            <person name="Josenhans C."/>
            <person name="Graham R.L.J."/>
            <person name="McMullan G."/>
            <person name="Parkhill J."/>
            <person name="Belda E."/>
            <person name="Bentley S.D."/>
        </authorList>
    </citation>
    <scope>NUCLEOTIDE SEQUENCE [LARGE SCALE GENOMIC DNA]</scope>
    <source>
        <strain evidence="9">ATCC 43772 / LMG 18044 / NCTC 12198 / 12198</strain>
    </source>
</reference>
<accession>D3UHJ8</accession>
<dbReference type="PROSITE" id="PS51918">
    <property type="entry name" value="RADICAL_SAM"/>
    <property type="match status" value="1"/>
</dbReference>